<dbReference type="InterPro" id="IPR052028">
    <property type="entry name" value="HipA_Ser/Thr_kinase"/>
</dbReference>
<dbReference type="EMBL" id="SNWP01000016">
    <property type="protein sequence ID" value="TDO23508.1"/>
    <property type="molecule type" value="Genomic_DNA"/>
</dbReference>
<sequence>MITTAFIHIWNKRVGAIAWDERTGTASFEYEPAFLRQQWNLSPLKMPILNAAGRIFSFPELRDSLTFKGLPGLLADVLPDKYGNSLINAWLSRNGRPANSMNPVELLCFIGKRGMGALEFEPGLYSSNKTATKIELDGLVNMAQEILSGRQDFNTRLSADEAKALTDILKIGSSAGGARAKAVVAFNQLTGEIRSGQADVPDGFTHWLLKFDGVTDQQLGSSSGYGRVEMAYHLMAKEAGIEMMECRLLEENGRAHFMTKRFDRMPDNKKLHIQSFCALAHYDFNEITSFSYEQLFETMRSLLLPYTDAEQLFRRMVFNVMAKNCDDHTKNFSFMMDQNGAWKLAPAFDLCHAYRPDSSWVSQHSLSINGKRKDISRDDLLAVAKNMNIKKAPSIIDQVKEVVGRWHDFAAITAVNSDLRDAIGKTILLL</sequence>
<dbReference type="PANTHER" id="PTHR37419:SF8">
    <property type="entry name" value="TOXIN YJJJ"/>
    <property type="match status" value="1"/>
</dbReference>
<dbReference type="Pfam" id="PF07804">
    <property type="entry name" value="HipA_C"/>
    <property type="match status" value="1"/>
</dbReference>
<dbReference type="Gene3D" id="1.10.1070.20">
    <property type="match status" value="1"/>
</dbReference>
<evidence type="ECO:0000313" key="8">
    <source>
        <dbReference type="Proteomes" id="UP000295741"/>
    </source>
</evidence>
<evidence type="ECO:0000259" key="4">
    <source>
        <dbReference type="Pfam" id="PF07804"/>
    </source>
</evidence>
<keyword evidence="8" id="KW-1185">Reference proteome</keyword>
<protein>
    <submittedName>
        <fullName evidence="7">Serine/threonine-protein kinase HipA</fullName>
    </submittedName>
</protein>
<dbReference type="RefSeq" id="WP_133475684.1">
    <property type="nucleotide sequence ID" value="NZ_SNWP01000014.1"/>
</dbReference>
<evidence type="ECO:0000256" key="1">
    <source>
        <dbReference type="ARBA" id="ARBA00010164"/>
    </source>
</evidence>
<dbReference type="InterPro" id="IPR012893">
    <property type="entry name" value="HipA-like_C"/>
</dbReference>
<feature type="domain" description="HipA N-terminal subdomain 1" evidence="5">
    <location>
        <begin position="7"/>
        <end position="120"/>
    </location>
</feature>
<evidence type="ECO:0000313" key="7">
    <source>
        <dbReference type="EMBL" id="TDO25111.1"/>
    </source>
</evidence>
<name>A0A4R6ISC3_9BACT</name>
<accession>A0A4R6ISC3</accession>
<comment type="similarity">
    <text evidence="1">Belongs to the HipA Ser/Thr kinase family.</text>
</comment>
<reference evidence="7 8" key="1">
    <citation type="submission" date="2019-03" db="EMBL/GenBank/DDBJ databases">
        <title>Genomic Encyclopedia of Archaeal and Bacterial Type Strains, Phase II (KMG-II): from individual species to whole genera.</title>
        <authorList>
            <person name="Goeker M."/>
        </authorList>
    </citation>
    <scope>NUCLEOTIDE SEQUENCE [LARGE SCALE GENOMIC DNA]</scope>
    <source>
        <strain evidence="7 8">DSM 28323</strain>
    </source>
</reference>
<dbReference type="OrthoDB" id="9805913at2"/>
<dbReference type="GO" id="GO:0004674">
    <property type="term" value="F:protein serine/threonine kinase activity"/>
    <property type="evidence" value="ECO:0007669"/>
    <property type="project" value="TreeGrafter"/>
</dbReference>
<dbReference type="InterPro" id="IPR017508">
    <property type="entry name" value="HipA_N1"/>
</dbReference>
<feature type="domain" description="HipA-like C-terminal" evidence="4">
    <location>
        <begin position="173"/>
        <end position="406"/>
    </location>
</feature>
<organism evidence="7 8">
    <name type="scientific">Sediminibacterium goheungense</name>
    <dbReference type="NCBI Taxonomy" id="1086393"/>
    <lineage>
        <taxon>Bacteria</taxon>
        <taxon>Pseudomonadati</taxon>
        <taxon>Bacteroidota</taxon>
        <taxon>Chitinophagia</taxon>
        <taxon>Chitinophagales</taxon>
        <taxon>Chitinophagaceae</taxon>
        <taxon>Sediminibacterium</taxon>
    </lineage>
</organism>
<evidence type="ECO:0000313" key="6">
    <source>
        <dbReference type="EMBL" id="TDO23508.1"/>
    </source>
</evidence>
<keyword evidence="2" id="KW-0808">Transferase</keyword>
<evidence type="ECO:0000256" key="3">
    <source>
        <dbReference type="ARBA" id="ARBA00022777"/>
    </source>
</evidence>
<proteinExistence type="inferred from homology"/>
<dbReference type="Proteomes" id="UP000295741">
    <property type="component" value="Unassembled WGS sequence"/>
</dbReference>
<keyword evidence="3 7" id="KW-0418">Kinase</keyword>
<comment type="caution">
    <text evidence="7">The sequence shown here is derived from an EMBL/GenBank/DDBJ whole genome shotgun (WGS) entry which is preliminary data.</text>
</comment>
<gene>
    <name evidence="7" type="ORF">BC659_3127</name>
    <name evidence="6" type="ORF">BC659_3369</name>
</gene>
<dbReference type="AlphaFoldDB" id="A0A4R6ISC3"/>
<evidence type="ECO:0000256" key="2">
    <source>
        <dbReference type="ARBA" id="ARBA00022679"/>
    </source>
</evidence>
<evidence type="ECO:0000259" key="5">
    <source>
        <dbReference type="Pfam" id="PF13657"/>
    </source>
</evidence>
<dbReference type="Pfam" id="PF13657">
    <property type="entry name" value="Couple_hipA"/>
    <property type="match status" value="1"/>
</dbReference>
<dbReference type="EMBL" id="SNWP01000014">
    <property type="protein sequence ID" value="TDO25111.1"/>
    <property type="molecule type" value="Genomic_DNA"/>
</dbReference>
<dbReference type="PANTHER" id="PTHR37419">
    <property type="entry name" value="SERINE/THREONINE-PROTEIN KINASE TOXIN HIPA"/>
    <property type="match status" value="1"/>
</dbReference>
<dbReference type="GO" id="GO:0005829">
    <property type="term" value="C:cytosol"/>
    <property type="evidence" value="ECO:0007669"/>
    <property type="project" value="TreeGrafter"/>
</dbReference>